<evidence type="ECO:0000313" key="2">
    <source>
        <dbReference type="Proteomes" id="UP000438429"/>
    </source>
</evidence>
<proteinExistence type="predicted"/>
<dbReference type="Proteomes" id="UP000438429">
    <property type="component" value="Unassembled WGS sequence"/>
</dbReference>
<reference evidence="1 2" key="1">
    <citation type="submission" date="2019-06" db="EMBL/GenBank/DDBJ databases">
        <title>Draft genomes of female and male turbot (Scophthalmus maximus).</title>
        <authorList>
            <person name="Xu H."/>
            <person name="Xu X.-W."/>
            <person name="Shao C."/>
            <person name="Chen S."/>
        </authorList>
    </citation>
    <scope>NUCLEOTIDE SEQUENCE [LARGE SCALE GENOMIC DNA]</scope>
    <source>
        <strain evidence="1">Ysfricsl-2016a</strain>
        <tissue evidence="1">Blood</tissue>
    </source>
</reference>
<accession>A0A6A4S2K3</accession>
<gene>
    <name evidence="1" type="ORF">F2P81_023566</name>
</gene>
<sequence>MPGKVLNKRLFETIAELCAALAILHAPDGLALHNLGLDEEEVTAFSFSSGCVLSPSVQHKYCRKAPYVVANCRNTNTVLHRCAQPSFVSVERGPHECVRVGKCLLKCAAILTRHGRKRSGAFHSVD</sequence>
<name>A0A6A4S2K3_SCOMX</name>
<comment type="caution">
    <text evidence="1">The sequence shown here is derived from an EMBL/GenBank/DDBJ whole genome shotgun (WGS) entry which is preliminary data.</text>
</comment>
<organism evidence="1 2">
    <name type="scientific">Scophthalmus maximus</name>
    <name type="common">Turbot</name>
    <name type="synonym">Psetta maxima</name>
    <dbReference type="NCBI Taxonomy" id="52904"/>
    <lineage>
        <taxon>Eukaryota</taxon>
        <taxon>Metazoa</taxon>
        <taxon>Chordata</taxon>
        <taxon>Craniata</taxon>
        <taxon>Vertebrata</taxon>
        <taxon>Euteleostomi</taxon>
        <taxon>Actinopterygii</taxon>
        <taxon>Neopterygii</taxon>
        <taxon>Teleostei</taxon>
        <taxon>Neoteleostei</taxon>
        <taxon>Acanthomorphata</taxon>
        <taxon>Carangaria</taxon>
        <taxon>Pleuronectiformes</taxon>
        <taxon>Pleuronectoidei</taxon>
        <taxon>Scophthalmidae</taxon>
        <taxon>Scophthalmus</taxon>
    </lineage>
</organism>
<dbReference type="EMBL" id="VEVO01000021">
    <property type="protein sequence ID" value="KAF0024764.1"/>
    <property type="molecule type" value="Genomic_DNA"/>
</dbReference>
<dbReference type="AlphaFoldDB" id="A0A6A4S2K3"/>
<evidence type="ECO:0000313" key="1">
    <source>
        <dbReference type="EMBL" id="KAF0024764.1"/>
    </source>
</evidence>
<protein>
    <submittedName>
        <fullName evidence="1">Uncharacterized protein</fullName>
    </submittedName>
</protein>